<sequence length="87" mass="9816">MFVNPVNQSNTRPPPYSRRACNIVELDVTGLNISMVNIQQDDSSFVNAFLQNYCPNYAIEICFRFLVAVQDTDVLYSAGKARHQKGT</sequence>
<proteinExistence type="predicted"/>
<reference evidence="1 2" key="1">
    <citation type="journal article" date="2022" name="Nat. Ecol. Evol.">
        <title>A masculinizing supergene underlies an exaggerated male reproductive morph in a spider.</title>
        <authorList>
            <person name="Hendrickx F."/>
            <person name="De Corte Z."/>
            <person name="Sonet G."/>
            <person name="Van Belleghem S.M."/>
            <person name="Kostlbacher S."/>
            <person name="Vangestel C."/>
        </authorList>
    </citation>
    <scope>NUCLEOTIDE SEQUENCE [LARGE SCALE GENOMIC DNA]</scope>
    <source>
        <strain evidence="1">W744_W776</strain>
    </source>
</reference>
<name>A0AAV6W418_9ARAC</name>
<dbReference type="EMBL" id="JAFNEN010000002">
    <property type="protein sequence ID" value="KAG8201849.1"/>
    <property type="molecule type" value="Genomic_DNA"/>
</dbReference>
<keyword evidence="2" id="KW-1185">Reference proteome</keyword>
<organism evidence="1 2">
    <name type="scientific">Oedothorax gibbosus</name>
    <dbReference type="NCBI Taxonomy" id="931172"/>
    <lineage>
        <taxon>Eukaryota</taxon>
        <taxon>Metazoa</taxon>
        <taxon>Ecdysozoa</taxon>
        <taxon>Arthropoda</taxon>
        <taxon>Chelicerata</taxon>
        <taxon>Arachnida</taxon>
        <taxon>Araneae</taxon>
        <taxon>Araneomorphae</taxon>
        <taxon>Entelegynae</taxon>
        <taxon>Araneoidea</taxon>
        <taxon>Linyphiidae</taxon>
        <taxon>Erigoninae</taxon>
        <taxon>Oedothorax</taxon>
    </lineage>
</organism>
<comment type="caution">
    <text evidence="1">The sequence shown here is derived from an EMBL/GenBank/DDBJ whole genome shotgun (WGS) entry which is preliminary data.</text>
</comment>
<dbReference type="AlphaFoldDB" id="A0AAV6W418"/>
<dbReference type="Proteomes" id="UP000827092">
    <property type="component" value="Unassembled WGS sequence"/>
</dbReference>
<evidence type="ECO:0000313" key="2">
    <source>
        <dbReference type="Proteomes" id="UP000827092"/>
    </source>
</evidence>
<protein>
    <submittedName>
        <fullName evidence="1">Uncharacterized protein</fullName>
    </submittedName>
</protein>
<gene>
    <name evidence="1" type="ORF">JTE90_027329</name>
</gene>
<evidence type="ECO:0000313" key="1">
    <source>
        <dbReference type="EMBL" id="KAG8201849.1"/>
    </source>
</evidence>
<accession>A0AAV6W418</accession>